<protein>
    <recommendedName>
        <fullName evidence="5">Actin-like ATPase domain-containing protein</fullName>
    </recommendedName>
</protein>
<dbReference type="SUPFAM" id="SSF53067">
    <property type="entry name" value="Actin-like ATPase domain"/>
    <property type="match status" value="2"/>
</dbReference>
<dbReference type="AlphaFoldDB" id="A0A6A6NXB1"/>
<evidence type="ECO:0008006" key="5">
    <source>
        <dbReference type="Google" id="ProtNLM"/>
    </source>
</evidence>
<proteinExistence type="predicted"/>
<dbReference type="GO" id="GO:0005524">
    <property type="term" value="F:ATP binding"/>
    <property type="evidence" value="ECO:0007669"/>
    <property type="project" value="UniProtKB-KW"/>
</dbReference>
<evidence type="ECO:0000256" key="2">
    <source>
        <dbReference type="ARBA" id="ARBA00022840"/>
    </source>
</evidence>
<sequence>MTNRTLVIGLDFGTTYSGVAYCDDERGKEGASAIQLITSWPGLGQWNNEKVPSRISYGPPPKHEIIWGNLIKPTAKAKVHALMKLKLDERLKKSKQLKMLLAFLTSNFDELDLDDSGSEDEEDGPPDYPGKDAVDIVADYLREIRKHVWKELTETYGELLFGMLSKELVVTVPAVWSERAKDQTLKAVVKAKFDAEKISMVTEPEAAAIYTLKNMKEGAGSDEIRVGDRFVLCDAGGGTVDLISYKVTQTSPTFKIEEAAVGSGDKCGATYVEKEFLAWLEKWIGHEAYRNIPTFKTRHGSPLINNFEIVKAHFSGDEDDIEVTLPKECGIDDNEEKNIEDRVLKITNTQMKGFFDPCVNRTLELIDGQVADMLKSGQAKPKMVLVVGGFGRNEYLFRRITEYCKERGIAARKPHYPWSAVARGAVCRGLEGPQAGLVQVRLARKHYGTPTSKQFNPRIHQAEDMYICEFSGTKFAKGQMTWMIGKGERLPEKFPKKASIECCSNFRKDDRSFQAVLVGCDEDDAPQRYAEKSAYNICKVTADLSGVPEHKFTKARTGLSNEEYYIAEFTLEATFSGGMVDWKFIFDGKEYASVSVSYDK</sequence>
<dbReference type="OrthoDB" id="2963168at2759"/>
<dbReference type="InterPro" id="IPR013126">
    <property type="entry name" value="Hsp_70_fam"/>
</dbReference>
<dbReference type="PANTHER" id="PTHR14187">
    <property type="entry name" value="ALPHA KINASE/ELONGATION FACTOR 2 KINASE"/>
    <property type="match status" value="1"/>
</dbReference>
<dbReference type="PANTHER" id="PTHR14187:SF82">
    <property type="entry name" value="FAMILY CHAPERONE, PUTATIVE (AFU_ORTHOLOGUE AFUA_7G08575)-RELATED"/>
    <property type="match status" value="1"/>
</dbReference>
<dbReference type="EMBL" id="MU001683">
    <property type="protein sequence ID" value="KAF2456435.1"/>
    <property type="molecule type" value="Genomic_DNA"/>
</dbReference>
<name>A0A6A6NXB1_9PEZI</name>
<evidence type="ECO:0000256" key="1">
    <source>
        <dbReference type="ARBA" id="ARBA00022741"/>
    </source>
</evidence>
<keyword evidence="1" id="KW-0547">Nucleotide-binding</keyword>
<dbReference type="Pfam" id="PF00012">
    <property type="entry name" value="HSP70"/>
    <property type="match status" value="1"/>
</dbReference>
<gene>
    <name evidence="3" type="ORF">BDY21DRAFT_287728</name>
</gene>
<organism evidence="3 4">
    <name type="scientific">Lineolata rhizophorae</name>
    <dbReference type="NCBI Taxonomy" id="578093"/>
    <lineage>
        <taxon>Eukaryota</taxon>
        <taxon>Fungi</taxon>
        <taxon>Dikarya</taxon>
        <taxon>Ascomycota</taxon>
        <taxon>Pezizomycotina</taxon>
        <taxon>Dothideomycetes</taxon>
        <taxon>Dothideomycetes incertae sedis</taxon>
        <taxon>Lineolatales</taxon>
        <taxon>Lineolataceae</taxon>
        <taxon>Lineolata</taxon>
    </lineage>
</organism>
<accession>A0A6A6NXB1</accession>
<dbReference type="Gene3D" id="3.30.420.40">
    <property type="match status" value="1"/>
</dbReference>
<keyword evidence="4" id="KW-1185">Reference proteome</keyword>
<dbReference type="GO" id="GO:0140662">
    <property type="term" value="F:ATP-dependent protein folding chaperone"/>
    <property type="evidence" value="ECO:0007669"/>
    <property type="project" value="InterPro"/>
</dbReference>
<dbReference type="CDD" id="cd10170">
    <property type="entry name" value="ASKHA_NBD_HSP70"/>
    <property type="match status" value="1"/>
</dbReference>
<dbReference type="Proteomes" id="UP000799766">
    <property type="component" value="Unassembled WGS sequence"/>
</dbReference>
<keyword evidence="2" id="KW-0067">ATP-binding</keyword>
<evidence type="ECO:0000313" key="4">
    <source>
        <dbReference type="Proteomes" id="UP000799766"/>
    </source>
</evidence>
<evidence type="ECO:0000313" key="3">
    <source>
        <dbReference type="EMBL" id="KAF2456435.1"/>
    </source>
</evidence>
<dbReference type="InterPro" id="IPR043129">
    <property type="entry name" value="ATPase_NBD"/>
</dbReference>
<reference evidence="3" key="1">
    <citation type="journal article" date="2020" name="Stud. Mycol.">
        <title>101 Dothideomycetes genomes: a test case for predicting lifestyles and emergence of pathogens.</title>
        <authorList>
            <person name="Haridas S."/>
            <person name="Albert R."/>
            <person name="Binder M."/>
            <person name="Bloem J."/>
            <person name="Labutti K."/>
            <person name="Salamov A."/>
            <person name="Andreopoulos B."/>
            <person name="Baker S."/>
            <person name="Barry K."/>
            <person name="Bills G."/>
            <person name="Bluhm B."/>
            <person name="Cannon C."/>
            <person name="Castanera R."/>
            <person name="Culley D."/>
            <person name="Daum C."/>
            <person name="Ezra D."/>
            <person name="Gonzalez J."/>
            <person name="Henrissat B."/>
            <person name="Kuo A."/>
            <person name="Liang C."/>
            <person name="Lipzen A."/>
            <person name="Lutzoni F."/>
            <person name="Magnuson J."/>
            <person name="Mondo S."/>
            <person name="Nolan M."/>
            <person name="Ohm R."/>
            <person name="Pangilinan J."/>
            <person name="Park H.-J."/>
            <person name="Ramirez L."/>
            <person name="Alfaro M."/>
            <person name="Sun H."/>
            <person name="Tritt A."/>
            <person name="Yoshinaga Y."/>
            <person name="Zwiers L.-H."/>
            <person name="Turgeon B."/>
            <person name="Goodwin S."/>
            <person name="Spatafora J."/>
            <person name="Crous P."/>
            <person name="Grigoriev I."/>
        </authorList>
    </citation>
    <scope>NUCLEOTIDE SEQUENCE</scope>
    <source>
        <strain evidence="3">ATCC 16933</strain>
    </source>
</reference>